<keyword evidence="3 9" id="KW-0500">Molybdenum</keyword>
<dbReference type="Proteomes" id="UP000006327">
    <property type="component" value="Unassembled WGS sequence"/>
</dbReference>
<dbReference type="InterPro" id="IPR050334">
    <property type="entry name" value="Molybdenum_import_ModC"/>
</dbReference>
<dbReference type="GO" id="GO:0016887">
    <property type="term" value="F:ATP hydrolysis activity"/>
    <property type="evidence" value="ECO:0007669"/>
    <property type="project" value="InterPro"/>
</dbReference>
<dbReference type="InterPro" id="IPR017871">
    <property type="entry name" value="ABC_transporter-like_CS"/>
</dbReference>
<dbReference type="Gene3D" id="2.40.50.100">
    <property type="match status" value="1"/>
</dbReference>
<feature type="domain" description="Mop" evidence="11">
    <location>
        <begin position="304"/>
        <end position="369"/>
    </location>
</feature>
<reference evidence="12 13" key="1">
    <citation type="journal article" date="2017" name="Antonie Van Leeuwenhoek">
        <title>Rhizobium rhizosphaerae sp. nov., a novel species isolated from rice rhizosphere.</title>
        <authorList>
            <person name="Zhao J.J."/>
            <person name="Zhang J."/>
            <person name="Zhang R.J."/>
            <person name="Zhang C.W."/>
            <person name="Yin H.Q."/>
            <person name="Zhang X.X."/>
        </authorList>
    </citation>
    <scope>NUCLEOTIDE SEQUENCE [LARGE SCALE GENOMIC DNA]</scope>
    <source>
        <strain evidence="12 13">BSs20135</strain>
    </source>
</reference>
<keyword evidence="8" id="KW-0472">Membrane</keyword>
<evidence type="ECO:0000256" key="4">
    <source>
        <dbReference type="ARBA" id="ARBA00022519"/>
    </source>
</evidence>
<proteinExistence type="predicted"/>
<feature type="domain" description="ABC transporter" evidence="10">
    <location>
        <begin position="13"/>
        <end position="245"/>
    </location>
</feature>
<dbReference type="eggNOG" id="COG4148">
    <property type="taxonomic scope" value="Bacteria"/>
</dbReference>
<evidence type="ECO:0000256" key="3">
    <source>
        <dbReference type="ARBA" id="ARBA00022505"/>
    </source>
</evidence>
<evidence type="ECO:0000256" key="6">
    <source>
        <dbReference type="ARBA" id="ARBA00022840"/>
    </source>
</evidence>
<evidence type="ECO:0000256" key="1">
    <source>
        <dbReference type="ARBA" id="ARBA00022448"/>
    </source>
</evidence>
<gene>
    <name evidence="12" type="primary">modC1</name>
    <name evidence="12" type="ORF">GARC_2314</name>
</gene>
<dbReference type="AlphaFoldDB" id="K6Z751"/>
<dbReference type="InterPro" id="IPR004606">
    <property type="entry name" value="Mop_domain"/>
</dbReference>
<dbReference type="InterPro" id="IPR003439">
    <property type="entry name" value="ABC_transporter-like_ATP-bd"/>
</dbReference>
<dbReference type="Pfam" id="PF03459">
    <property type="entry name" value="TOBE"/>
    <property type="match status" value="1"/>
</dbReference>
<keyword evidence="2" id="KW-1003">Cell membrane</keyword>
<dbReference type="RefSeq" id="WP_007619950.1">
    <property type="nucleotide sequence ID" value="NZ_BAEO01000029.1"/>
</dbReference>
<dbReference type="STRING" id="493475.GARC_2314"/>
<organism evidence="12 13">
    <name type="scientific">Paraglaciecola arctica BSs20135</name>
    <dbReference type="NCBI Taxonomy" id="493475"/>
    <lineage>
        <taxon>Bacteria</taxon>
        <taxon>Pseudomonadati</taxon>
        <taxon>Pseudomonadota</taxon>
        <taxon>Gammaproteobacteria</taxon>
        <taxon>Alteromonadales</taxon>
        <taxon>Alteromonadaceae</taxon>
        <taxon>Paraglaciecola</taxon>
    </lineage>
</organism>
<dbReference type="GO" id="GO:0005524">
    <property type="term" value="F:ATP binding"/>
    <property type="evidence" value="ECO:0007669"/>
    <property type="project" value="UniProtKB-KW"/>
</dbReference>
<dbReference type="InterPro" id="IPR005116">
    <property type="entry name" value="Transp-assoc_OB_typ1"/>
</dbReference>
<dbReference type="GO" id="GO:0016020">
    <property type="term" value="C:membrane"/>
    <property type="evidence" value="ECO:0007669"/>
    <property type="project" value="InterPro"/>
</dbReference>
<keyword evidence="1" id="KW-0813">Transport</keyword>
<accession>K6Z751</accession>
<dbReference type="GO" id="GO:0015098">
    <property type="term" value="F:molybdate ion transmembrane transporter activity"/>
    <property type="evidence" value="ECO:0007669"/>
    <property type="project" value="InterPro"/>
</dbReference>
<evidence type="ECO:0000259" key="10">
    <source>
        <dbReference type="PROSITE" id="PS50893"/>
    </source>
</evidence>
<keyword evidence="13" id="KW-1185">Reference proteome</keyword>
<dbReference type="EMBL" id="BAEO01000029">
    <property type="protein sequence ID" value="GAC19280.1"/>
    <property type="molecule type" value="Genomic_DNA"/>
</dbReference>
<dbReference type="GO" id="GO:0140359">
    <property type="term" value="F:ABC-type transporter activity"/>
    <property type="evidence" value="ECO:0007669"/>
    <property type="project" value="InterPro"/>
</dbReference>
<evidence type="ECO:0000259" key="11">
    <source>
        <dbReference type="PROSITE" id="PS51866"/>
    </source>
</evidence>
<dbReference type="PROSITE" id="PS51866">
    <property type="entry name" value="MOP"/>
    <property type="match status" value="1"/>
</dbReference>
<dbReference type="Pfam" id="PF00005">
    <property type="entry name" value="ABC_tran"/>
    <property type="match status" value="1"/>
</dbReference>
<keyword evidence="7" id="KW-1278">Translocase</keyword>
<dbReference type="SMART" id="SM00382">
    <property type="entry name" value="AAA"/>
    <property type="match status" value="1"/>
</dbReference>
<dbReference type="PROSITE" id="PS00211">
    <property type="entry name" value="ABC_TRANSPORTER_1"/>
    <property type="match status" value="1"/>
</dbReference>
<dbReference type="SUPFAM" id="SSF52540">
    <property type="entry name" value="P-loop containing nucleoside triphosphate hydrolases"/>
    <property type="match status" value="1"/>
</dbReference>
<dbReference type="SUPFAM" id="SSF50331">
    <property type="entry name" value="MOP-like"/>
    <property type="match status" value="1"/>
</dbReference>
<keyword evidence="5" id="KW-0547">Nucleotide-binding</keyword>
<sequence>MVDKIECAKGIQAQFQLNYRQSAKTHFELDIDIDIPGQGITAIFGGSGSGKTSLLRCIAGLEQNATGSLMVNDELWQDTSVFVATHKRSLGYVFQEASLFEHLTAMGNLRYAIKRSAQTTNPELLTQVVSVMGIESILSQFPQQLSGGEKQRVAIARALLSQPKLLLMDEPLASLDTPRKLEILPYLERLRSSFNIPILYVSHAVDEIVRLADHLVIMEQGKVLAQGGITELFSRADLPLGVSNEVGAIVECKVVERDTQWHLMRVAFDGGELWLPNVANKDSNSQRIRVLASDVSLTLTSHTDSSILNVLSGQIAEIINDQDPAMSLVRLKVGKSYLLARLTQKSLQNLALTLGKSVWIQIKSAAIVR</sequence>
<dbReference type="PANTHER" id="PTHR43514">
    <property type="entry name" value="ABC TRANSPORTER I FAMILY MEMBER 10"/>
    <property type="match status" value="1"/>
</dbReference>
<evidence type="ECO:0000313" key="12">
    <source>
        <dbReference type="EMBL" id="GAC19280.1"/>
    </source>
</evidence>
<protein>
    <submittedName>
        <fullName evidence="12">Molybdenum import ATP-binding protein ModC 1</fullName>
    </submittedName>
</protein>
<name>K6Z751_9ALTE</name>
<evidence type="ECO:0000313" key="13">
    <source>
        <dbReference type="Proteomes" id="UP000006327"/>
    </source>
</evidence>
<evidence type="ECO:0000256" key="2">
    <source>
        <dbReference type="ARBA" id="ARBA00022475"/>
    </source>
</evidence>
<keyword evidence="4" id="KW-0997">Cell inner membrane</keyword>
<dbReference type="PANTHER" id="PTHR43514:SF10">
    <property type="entry name" value="MOLYBDENUM IMPORT ATP-BINDING PROTEIN MODC 2"/>
    <property type="match status" value="1"/>
</dbReference>
<dbReference type="PROSITE" id="PS50893">
    <property type="entry name" value="ABC_TRANSPORTER_2"/>
    <property type="match status" value="1"/>
</dbReference>
<comment type="caution">
    <text evidence="12">The sequence shown here is derived from an EMBL/GenBank/DDBJ whole genome shotgun (WGS) entry which is preliminary data.</text>
</comment>
<evidence type="ECO:0000256" key="9">
    <source>
        <dbReference type="PROSITE-ProRule" id="PRU01213"/>
    </source>
</evidence>
<dbReference type="Gene3D" id="3.40.50.300">
    <property type="entry name" value="P-loop containing nucleotide triphosphate hydrolases"/>
    <property type="match status" value="1"/>
</dbReference>
<dbReference type="InterPro" id="IPR008995">
    <property type="entry name" value="Mo/tungstate-bd_C_term_dom"/>
</dbReference>
<dbReference type="InterPro" id="IPR027417">
    <property type="entry name" value="P-loop_NTPase"/>
</dbReference>
<evidence type="ECO:0000256" key="8">
    <source>
        <dbReference type="ARBA" id="ARBA00023136"/>
    </source>
</evidence>
<dbReference type="NCBIfam" id="TIGR02142">
    <property type="entry name" value="modC_ABC"/>
    <property type="match status" value="1"/>
</dbReference>
<evidence type="ECO:0000256" key="7">
    <source>
        <dbReference type="ARBA" id="ARBA00022967"/>
    </source>
</evidence>
<dbReference type="InterPro" id="IPR003593">
    <property type="entry name" value="AAA+_ATPase"/>
</dbReference>
<dbReference type="OrthoDB" id="9802264at2"/>
<keyword evidence="6 12" id="KW-0067">ATP-binding</keyword>
<evidence type="ECO:0000256" key="5">
    <source>
        <dbReference type="ARBA" id="ARBA00022741"/>
    </source>
</evidence>
<dbReference type="InterPro" id="IPR011868">
    <property type="entry name" value="ModC_ABC_ATP-bd"/>
</dbReference>